<dbReference type="GO" id="GO:0034359">
    <property type="term" value="C:mature chylomicron"/>
    <property type="evidence" value="ECO:0007669"/>
    <property type="project" value="TreeGrafter"/>
</dbReference>
<comment type="subcellular location">
    <subcellularLocation>
        <location evidence="1">Secreted</location>
    </subcellularLocation>
</comment>
<dbReference type="GO" id="GO:0034362">
    <property type="term" value="C:low-density lipoprotein particle"/>
    <property type="evidence" value="ECO:0007669"/>
    <property type="project" value="TreeGrafter"/>
</dbReference>
<evidence type="ECO:0000256" key="7">
    <source>
        <dbReference type="PROSITE-ProRule" id="PRU00557"/>
    </source>
</evidence>
<dbReference type="GO" id="GO:0050750">
    <property type="term" value="F:low-density lipoprotein particle receptor binding"/>
    <property type="evidence" value="ECO:0007669"/>
    <property type="project" value="TreeGrafter"/>
</dbReference>
<evidence type="ECO:0000256" key="5">
    <source>
        <dbReference type="ARBA" id="ARBA00023055"/>
    </source>
</evidence>
<evidence type="ECO:0000313" key="10">
    <source>
        <dbReference type="Proteomes" id="UP001178508"/>
    </source>
</evidence>
<dbReference type="EMBL" id="OY660880">
    <property type="protein sequence ID" value="CAJ1077020.1"/>
    <property type="molecule type" value="Genomic_DNA"/>
</dbReference>
<evidence type="ECO:0000259" key="8">
    <source>
        <dbReference type="PROSITE" id="PS51211"/>
    </source>
</evidence>
<sequence>MITSPISCRYPLKVVVEGAYDVKLYPEDGETTNILNIKRGIISALAVPLVEEEKNKIMPTIHGKCKTFYTVNAREDIATDISLSRDLSGCANFVPIRTHTNPLALLPSMHYPVSKLIKSTQSCNYQFDNEQQHMTSGSCTEKHILIPFSHKGEYGVTNVGKQKLTLGAVTPHNERVFETSNIVKGLHMETVEDKSVIQDKDAGLSLLGELAALPLNEGDRRADLFHKLVAMVRGMKAETLSPAIPEALAVSKVLTYQVLAQCGTPECSSAIMQIFRTLDTSSLEVDAGVFALGLVSNPSPLLINDMLEMAQYKPSKPILYALSNVVKRYYKAEGKLIPEIHAVARFMAGQLGDCSGDAETTFMTLRVIGNMAAALGPASPALRAAVIQCVNHPEATLPVQQAAIQAYRLTPVPEEGREVLMQVLLDSESPMQKRVAAYLVLMKDPQPSELAQLAAALPNEPNDQAKSFVISHVTNILSSTEPETQELRQKILDALQGNEVGPIMDPTKFSSHFKIGSVEGNVVFEGTSYLPKEVMLDMTLKAFGFDIDMVEIGMEGKGFEPTVEALFGENGFFPDTVLKAMYFVSDNMPLGVSEVLQSVMPALKRDRMKRQATQNLLRDIGRNLNKLVRDLKTTPSPEAMVYLRLLGNELGYLKTNEMEEMVYSAAMMIDSLMKMFPADLLKALISTADNAVFAHYIFMDNEFFLPTATGVPLRIALSGTFTPGVQGGLKVAADLSEIVFKPSAAVEFDTRIGAFLPEYVDSVLEMHTSLFHESGIAAKVSFEGSTAKLTIPAPMHPVKVLKITNYLVAVSGSTVWTIPPVVTDKVDVSECTPFFAGIKYCSALQYTDASSSETAPYFPFTGDSKFAVELHPTGEVSEYSATLAYELLREGEEGRQKVDSVKFVLRAEGAEPTEARAIVKYNRRKNVLTADLQIPDYDLEAGLRLGVVDGNTKGKGTHSISLDLIHKNIPQLSLVGRASLKAMQEGMLQVQVLVPSFSADAALTANLKLEEDLQLELESNINLQETTSRQIIAMKYGTGSIEVELKSDVKSDILNNLPFTDNIKQFGNDVLELPVGKTDKTVSQLIKTFVEAANDHLEVYGADIPFIQNLRVPEISEISLPETLFLNTEAKAVYYFNDEHFTISVPLPLGGKSTEELNFPPALTTPHISLLGLSIMSTEIPIPELFVPESLTCNIPLFGKAEISAMMKSNLYNMDALIAVGKDVVETPSFSAKFDVTGSSPIDILSIKMEGSGMLAITDAIKANLKSSLVHQLIEANVNIVEEVTIADKISVKSSSKIEANSPLGVNIALEHTGVAGVSTEEISAESNLEGTWEAGPLRGKATATQAVIIAPFKPEAKIDSNVLIDSRLIKAQNTIAATFSNSELSLTSDTNALALGLKINNKAEASAGAGEVVLRIETNTDQSENRVYSLLTASLDVNGLAVNSDATVKLLENEAIHKAALKMSKDGWIASGTTTLQSPLALENTFSAELAASKASLTINNKAAIQDIKVDNANNLIITLSSLDFNSKAEAVVSEYASYTHDITIDLKPDTATANVNNNLKLLGADVINEAHLKAELYKIDLTGNLKAIYGEEEVKHAYEVNYADLAASAKCSTTGKLLGTHMSQNTELEVIGLAARIANDARFNSQPVRFDQTIRCSVAPFDLNLDAIFNADGEITMYGKHSAQLYGKVLLKAQPLAIASSHECRASVTQQLDSGLSIETTLDNKMDNVLSLQEQKSNLRIKAKVNEHTLSQDLSIYNTAERIGLEASATILTNILNGNSEENQEVTLSGFLKYDKNTDSHALQIPLVENLPALLESIKGLVVLVGETLQGVISNEEVKAAIEALPQYAVDFVSQLNLEEKINQVKQYLSDLTQEYAISMEDVEAVLTSLKAIVEKLLFKLRVHIQRVVDMMKNIIVTIPQTFVEKTQELLDVITEEFDIRAMVIYVIDTVRDMIERFDLEKLEGSSIEFLNDIDTTYKIRAKLQIIMSLIKDTVEVFDMQAFVGKLTNFISSFNFEARIDELVSLIPTEIFSSVADTIKDFVNDFDVLNEISNFYAYIRELIVKFDVEEKFQVIFEKVVKLIKQLKLDETVQALAKMLNDADISSKLIYVFQGAIDYLKVTEVKDIIAELNGYIHTIEQRLDSVDYNEFVAYINPVIIEFTAVVNDLIESLELQQKLEALRDLANLGLSFIRGTLAQLREIRITEIVQNVKDTFNQVVLDNLMKFAENIKREIGNPDIKIKISSYLQLASEYYTEFITFASDIFSSVATVVKKPKIVQEVLQIIEGLIAGLQKAEMSTPTFTIPLTDLIVPSIKFSIDMLDQFEVPQELHVPEFTILGFHTVKATTITMEDIQQGFIDLVTYLFNLQMKLFDSVARFESLTMSYIPTLPEFSLPGMTIPQFSFPTLPQVQAEKLVTTLQLPPFKLPKIPTEVTIPALGKVSYEMKVITPIYTLMNVAEIQNSLDLDRTPQLTAFLTSQSTSTSFEVLNFNLDSTARIAIPTGGLIAAETFKFTHSLVMVDHDVSLTFSDFSAQVSAKTTVKSTTEPYNAEFLNEAFLATNGGISATMDTSYKHVLDLPVVGLTGETSVTQKAVARQEGASIMITIGNQGTATLNSLENSLKSDLQVSVNPSLHDMKLELKATQSTDLTGVVNGALNNVVDITLRPREVLVSLQNKGNSKVVLHDALTVKIDLQNDYSAAFRPDTQHVNTVVVARLNQCKAFWNFTVENTESEVTILAFVEGEANLDFLTKPITIPEITIPLVDLQTPAIRDLNLYDQIGLRYILTPTEQTVNMGAKIMYQKRQDPAHVGMTQLPPLGNLITDVTFKSAIINLNVNAGLSTEDDIVLRLGATTASVYESLEAKLDGTTSLTTTRGIKLANSLSLENPHIQGTHDSTISLGTEMLEPVVSVATVAKIALPILNLEANQNLVANTKTKPNAASTWTVKGDFNIPVIRAVGKAEADHKLKLEGTFDFVSVESSTAARLDGTVLEDYLLLGVVDNEANVYLNSDGLRSNIKLIADTKLEQGTTKVIGLEVNENLEVEASLSRVYAVLKLASTNEANLFDFSTNGKHTAQATVDLVPAASLTADIEIDLSQPTSLGDFTIFEKIVAEVTAATQKISTNTKFISPVYTTNLSVEFDGNAPVFRVDFRSSATSAIIFLEYDLDTSVTLNLEEDAGVRLTGKGLFTHTDLTMDFQHILSHTLSVDITSPAFTDINVRHAFRKDGISCSISIPSTGFLGLQLHGRIPTQMNIRLYSRYASDPGKDVEIINVRASVKDTYKMNLKMVINMEVPDIVLSGLQERLPAMTSSMSSFNEKYHLSRHAAQLNNHIIYYIEEAHNIAYDHAPDLSHVSILFRNTVVQYHETLQVLLDATINFLRETQVRLPGSQETSPLIEVLNMMTTSITTWLEKTFNFVAVNTESAFNVVIDTFSEIQVTMPTGEVMASAKVIDNMRERVGIMFDHILSLLKDPQSLDLVLENLGGTLRLYVDKFQDLVDNTLRSDALDALAAFINAFYKEHTRLMKTITKSVKTALDPEFIKATIDYIIDICRSTVNQFNQTISDYLNQATAQIKFYVRMKGNKLEMNF</sequence>
<dbReference type="GO" id="GO:0034361">
    <property type="term" value="C:very-low-density lipoprotein particle"/>
    <property type="evidence" value="ECO:0007669"/>
    <property type="project" value="TreeGrafter"/>
</dbReference>
<proteinExistence type="predicted"/>
<evidence type="ECO:0000256" key="6">
    <source>
        <dbReference type="ARBA" id="ARBA00023180"/>
    </source>
</evidence>
<dbReference type="PANTHER" id="PTHR13769">
    <property type="entry name" value="APOLIPOPROTEIN B"/>
    <property type="match status" value="1"/>
</dbReference>
<dbReference type="SUPFAM" id="SSF56968">
    <property type="entry name" value="Lipovitellin-phosvitin complex, beta-sheet shell regions"/>
    <property type="match status" value="2"/>
</dbReference>
<dbReference type="InterPro" id="IPR011030">
    <property type="entry name" value="Lipovitellin_superhlx_dom"/>
</dbReference>
<evidence type="ECO:0000313" key="9">
    <source>
        <dbReference type="EMBL" id="CAJ1077020.1"/>
    </source>
</evidence>
<dbReference type="Pfam" id="PF01347">
    <property type="entry name" value="Vitellogenin_N"/>
    <property type="match status" value="1"/>
</dbReference>
<dbReference type="SMART" id="SM01169">
    <property type="entry name" value="DUF1943"/>
    <property type="match status" value="1"/>
</dbReference>
<dbReference type="Pfam" id="PF06448">
    <property type="entry name" value="DUF1081"/>
    <property type="match status" value="1"/>
</dbReference>
<feature type="domain" description="Vitellogenin" evidence="8">
    <location>
        <begin position="1"/>
        <end position="566"/>
    </location>
</feature>
<dbReference type="SUPFAM" id="SSF48431">
    <property type="entry name" value="Lipovitellin-phosvitin complex, superhelical domain"/>
    <property type="match status" value="1"/>
</dbReference>
<dbReference type="GO" id="GO:0030301">
    <property type="term" value="P:cholesterol transport"/>
    <property type="evidence" value="ECO:0007669"/>
    <property type="project" value="TreeGrafter"/>
</dbReference>
<dbReference type="InterPro" id="IPR015255">
    <property type="entry name" value="Vitellinogen_open_b-sht"/>
</dbReference>
<keyword evidence="5" id="KW-0445">Lipid transport</keyword>
<dbReference type="InterPro" id="IPR001747">
    <property type="entry name" value="Vitellogenin_N"/>
</dbReference>
<keyword evidence="4" id="KW-0732">Signal</keyword>
<dbReference type="Gene3D" id="2.20.80.10">
    <property type="entry name" value="Lipovitellin-phosvitin complex, chain A, domain 4"/>
    <property type="match status" value="1"/>
</dbReference>
<keyword evidence="6" id="KW-0325">Glycoprotein</keyword>
<evidence type="ECO:0000256" key="1">
    <source>
        <dbReference type="ARBA" id="ARBA00004613"/>
    </source>
</evidence>
<dbReference type="PANTHER" id="PTHR13769:SF5">
    <property type="entry name" value="APOLIPOPROTEIN B-100-RELATED"/>
    <property type="match status" value="1"/>
</dbReference>
<comment type="caution">
    <text evidence="7">Lacks conserved residue(s) required for the propagation of feature annotation.</text>
</comment>
<dbReference type="InterPro" id="IPR009454">
    <property type="entry name" value="Lipid_transpt_open_b-sht"/>
</dbReference>
<dbReference type="InterPro" id="IPR052418">
    <property type="entry name" value="Apolipoprotein_B"/>
</dbReference>
<dbReference type="GO" id="GO:0042632">
    <property type="term" value="P:cholesterol homeostasis"/>
    <property type="evidence" value="ECO:0007669"/>
    <property type="project" value="TreeGrafter"/>
</dbReference>
<dbReference type="GO" id="GO:0042953">
    <property type="term" value="P:lipoprotein transport"/>
    <property type="evidence" value="ECO:0007669"/>
    <property type="project" value="TreeGrafter"/>
</dbReference>
<dbReference type="Gene3D" id="1.25.10.20">
    <property type="entry name" value="Vitellinogen, superhelical"/>
    <property type="match status" value="1"/>
</dbReference>
<reference evidence="9" key="1">
    <citation type="submission" date="2023-08" db="EMBL/GenBank/DDBJ databases">
        <authorList>
            <person name="Alioto T."/>
            <person name="Alioto T."/>
            <person name="Gomez Garrido J."/>
        </authorList>
    </citation>
    <scope>NUCLEOTIDE SEQUENCE</scope>
</reference>
<dbReference type="Proteomes" id="UP001178508">
    <property type="component" value="Chromosome 17"/>
</dbReference>
<dbReference type="Pfam" id="PF09172">
    <property type="entry name" value="Vit_open_b-sht"/>
    <property type="match status" value="1"/>
</dbReference>
<keyword evidence="3" id="KW-0964">Secreted</keyword>
<dbReference type="InterPro" id="IPR015819">
    <property type="entry name" value="Lipid_transp_b-sht_shell"/>
</dbReference>
<dbReference type="InterPro" id="IPR015816">
    <property type="entry name" value="Vitellinogen_b-sht_N"/>
</dbReference>
<dbReference type="Gene3D" id="2.30.230.10">
    <property type="entry name" value="Lipovitellin, beta-sheet shell regions, chain A"/>
    <property type="match status" value="1"/>
</dbReference>
<keyword evidence="2" id="KW-0813">Transport</keyword>
<dbReference type="SMART" id="SM00638">
    <property type="entry name" value="LPD_N"/>
    <property type="match status" value="1"/>
</dbReference>
<accession>A0AAV1GUU5</accession>
<dbReference type="GO" id="GO:0006642">
    <property type="term" value="P:triglyceride mobilization"/>
    <property type="evidence" value="ECO:0007669"/>
    <property type="project" value="TreeGrafter"/>
</dbReference>
<dbReference type="PROSITE" id="PS51211">
    <property type="entry name" value="VITELLOGENIN"/>
    <property type="match status" value="1"/>
</dbReference>
<protein>
    <submittedName>
        <fullName evidence="9">Apolipoprotein B-100-like</fullName>
    </submittedName>
</protein>
<evidence type="ECO:0000256" key="3">
    <source>
        <dbReference type="ARBA" id="ARBA00022525"/>
    </source>
</evidence>
<keyword evidence="10" id="KW-1185">Reference proteome</keyword>
<gene>
    <name evidence="9" type="ORF">XNOV1_A037879</name>
</gene>
<name>A0AAV1GUU5_XYRNO</name>
<evidence type="ECO:0000256" key="2">
    <source>
        <dbReference type="ARBA" id="ARBA00022448"/>
    </source>
</evidence>
<organism evidence="9 10">
    <name type="scientific">Xyrichtys novacula</name>
    <name type="common">Pearly razorfish</name>
    <name type="synonym">Hemipteronotus novacula</name>
    <dbReference type="NCBI Taxonomy" id="13765"/>
    <lineage>
        <taxon>Eukaryota</taxon>
        <taxon>Metazoa</taxon>
        <taxon>Chordata</taxon>
        <taxon>Craniata</taxon>
        <taxon>Vertebrata</taxon>
        <taxon>Euteleostomi</taxon>
        <taxon>Actinopterygii</taxon>
        <taxon>Neopterygii</taxon>
        <taxon>Teleostei</taxon>
        <taxon>Neoteleostei</taxon>
        <taxon>Acanthomorphata</taxon>
        <taxon>Eupercaria</taxon>
        <taxon>Labriformes</taxon>
        <taxon>Labridae</taxon>
        <taxon>Xyrichtys</taxon>
    </lineage>
</organism>
<dbReference type="GO" id="GO:0120020">
    <property type="term" value="F:cholesterol transfer activity"/>
    <property type="evidence" value="ECO:0007669"/>
    <property type="project" value="TreeGrafter"/>
</dbReference>
<evidence type="ECO:0000256" key="4">
    <source>
        <dbReference type="ARBA" id="ARBA00022729"/>
    </source>
</evidence>